<feature type="domain" description="YjiS-like" evidence="1">
    <location>
        <begin position="30"/>
        <end position="55"/>
    </location>
</feature>
<keyword evidence="3" id="KW-1185">Reference proteome</keyword>
<dbReference type="RefSeq" id="WP_118154811.1">
    <property type="nucleotide sequence ID" value="NZ_QWEY01000010.1"/>
</dbReference>
<reference evidence="2 3" key="1">
    <citation type="submission" date="2018-08" db="EMBL/GenBank/DDBJ databases">
        <title>Flavobacterium tibetense sp. nov., isolated from a wetland YonghuCo on Tibetan Plateau.</title>
        <authorList>
            <person name="Phurbu D."/>
            <person name="Lu H."/>
            <person name="Xing P."/>
        </authorList>
    </citation>
    <scope>NUCLEOTIDE SEQUENCE [LARGE SCALE GENOMIC DNA]</scope>
    <source>
        <strain evidence="2 3">DJC</strain>
    </source>
</reference>
<dbReference type="Pfam" id="PF06568">
    <property type="entry name" value="YjiS-like"/>
    <property type="match status" value="1"/>
</dbReference>
<comment type="caution">
    <text evidence="2">The sequence shown here is derived from an EMBL/GenBank/DDBJ whole genome shotgun (WGS) entry which is preliminary data.</text>
</comment>
<dbReference type="EMBL" id="QWEY01000010">
    <property type="protein sequence ID" value="RGP36022.1"/>
    <property type="molecule type" value="Genomic_DNA"/>
</dbReference>
<dbReference type="AlphaFoldDB" id="A0A411YYW3"/>
<evidence type="ECO:0000313" key="3">
    <source>
        <dbReference type="Proteomes" id="UP000284547"/>
    </source>
</evidence>
<sequence>MSPAETLVFRPASLPPLSRLVLAAAVRVVVWEDRRRTRKDLSRLDTHLLRDIGIDPMTAEAEANRPFWQA</sequence>
<proteinExistence type="predicted"/>
<dbReference type="Proteomes" id="UP000284547">
    <property type="component" value="Unassembled WGS sequence"/>
</dbReference>
<accession>A0A411YYW3</accession>
<gene>
    <name evidence="2" type="ORF">D1012_16520</name>
</gene>
<organism evidence="2 3">
    <name type="scientific">Pseudotabrizicola alkalilacus</name>
    <dbReference type="NCBI Taxonomy" id="2305252"/>
    <lineage>
        <taxon>Bacteria</taxon>
        <taxon>Pseudomonadati</taxon>
        <taxon>Pseudomonadota</taxon>
        <taxon>Alphaproteobacteria</taxon>
        <taxon>Rhodobacterales</taxon>
        <taxon>Paracoccaceae</taxon>
        <taxon>Pseudotabrizicola</taxon>
    </lineage>
</organism>
<name>A0A411YYW3_9RHOB</name>
<dbReference type="InterPro" id="IPR009506">
    <property type="entry name" value="YjiS-like"/>
</dbReference>
<dbReference type="OrthoDB" id="8005167at2"/>
<evidence type="ECO:0000259" key="1">
    <source>
        <dbReference type="Pfam" id="PF06568"/>
    </source>
</evidence>
<evidence type="ECO:0000313" key="2">
    <source>
        <dbReference type="EMBL" id="RGP36022.1"/>
    </source>
</evidence>
<protein>
    <submittedName>
        <fullName evidence="2">DUF1127 domain-containing protein</fullName>
    </submittedName>
</protein>